<dbReference type="EMBL" id="JYDJ01004333">
    <property type="protein sequence ID" value="KRX28596.1"/>
    <property type="molecule type" value="Genomic_DNA"/>
</dbReference>
<reference evidence="1 2" key="1">
    <citation type="submission" date="2015-01" db="EMBL/GenBank/DDBJ databases">
        <title>Evolution of Trichinella species and genotypes.</title>
        <authorList>
            <person name="Korhonen P.K."/>
            <person name="Edoardo P."/>
            <person name="Giuseppe L.R."/>
            <person name="Gasser R.B."/>
        </authorList>
    </citation>
    <scope>NUCLEOTIDE SEQUENCE [LARGE SCALE GENOMIC DNA]</scope>
    <source>
        <strain evidence="1">ISS417</strain>
    </source>
</reference>
<name>A0A0V0SPF1_9BILA</name>
<dbReference type="Proteomes" id="UP000055048">
    <property type="component" value="Unassembled WGS sequence"/>
</dbReference>
<accession>A0A0V0SPF1</accession>
<sequence length="43" mass="5055">KVLFTVHQAFYTVTVIRITKVKWYGPRITHLVVDLQCKPIVNE</sequence>
<protein>
    <submittedName>
        <fullName evidence="1">Uncharacterized protein</fullName>
    </submittedName>
</protein>
<gene>
    <name evidence="1" type="ORF">T05_15159</name>
</gene>
<evidence type="ECO:0000313" key="2">
    <source>
        <dbReference type="Proteomes" id="UP000055048"/>
    </source>
</evidence>
<evidence type="ECO:0000313" key="1">
    <source>
        <dbReference type="EMBL" id="KRX28596.1"/>
    </source>
</evidence>
<comment type="caution">
    <text evidence="1">The sequence shown here is derived from an EMBL/GenBank/DDBJ whole genome shotgun (WGS) entry which is preliminary data.</text>
</comment>
<proteinExistence type="predicted"/>
<dbReference type="STRING" id="144512.A0A0V0SPF1"/>
<organism evidence="1 2">
    <name type="scientific">Trichinella murrelli</name>
    <dbReference type="NCBI Taxonomy" id="144512"/>
    <lineage>
        <taxon>Eukaryota</taxon>
        <taxon>Metazoa</taxon>
        <taxon>Ecdysozoa</taxon>
        <taxon>Nematoda</taxon>
        <taxon>Enoplea</taxon>
        <taxon>Dorylaimia</taxon>
        <taxon>Trichinellida</taxon>
        <taxon>Trichinellidae</taxon>
        <taxon>Trichinella</taxon>
    </lineage>
</organism>
<feature type="non-terminal residue" evidence="1">
    <location>
        <position position="1"/>
    </location>
</feature>
<dbReference type="AlphaFoldDB" id="A0A0V0SPF1"/>
<keyword evidence="2" id="KW-1185">Reference proteome</keyword>